<organism evidence="1 2">
    <name type="scientific">Geobacter metallireducens (strain ATCC 53774 / DSM 7210 / GS-15)</name>
    <dbReference type="NCBI Taxonomy" id="269799"/>
    <lineage>
        <taxon>Bacteria</taxon>
        <taxon>Pseudomonadati</taxon>
        <taxon>Thermodesulfobacteriota</taxon>
        <taxon>Desulfuromonadia</taxon>
        <taxon>Geobacterales</taxon>
        <taxon>Geobacteraceae</taxon>
        <taxon>Geobacter</taxon>
    </lineage>
</organism>
<name>Q39WK6_GEOMG</name>
<dbReference type="EMBL" id="CP000148">
    <property type="protein sequence ID" value="ABB31368.1"/>
    <property type="molecule type" value="Genomic_DNA"/>
</dbReference>
<dbReference type="Proteomes" id="UP000007073">
    <property type="component" value="Chromosome"/>
</dbReference>
<protein>
    <submittedName>
        <fullName evidence="1">Uncharacterized protein</fullName>
    </submittedName>
</protein>
<dbReference type="AlphaFoldDB" id="Q39WK6"/>
<dbReference type="RefSeq" id="WP_004513394.1">
    <property type="nucleotide sequence ID" value="NC_007517.1"/>
</dbReference>
<dbReference type="eggNOG" id="ENOG50314QZ">
    <property type="taxonomic scope" value="Bacteria"/>
</dbReference>
<dbReference type="KEGG" id="gme:Gmet_1130"/>
<keyword evidence="2" id="KW-1185">Reference proteome</keyword>
<reference evidence="1 2" key="2">
    <citation type="journal article" date="2009" name="BMC Microbiol.">
        <title>The genome sequence of Geobacter metallireducens: features of metabolism, physiology and regulation common and dissimilar to Geobacter sulfurreducens.</title>
        <authorList>
            <person name="Aklujkar M."/>
            <person name="Krushkal J."/>
            <person name="DiBartolo G."/>
            <person name="Lapidus A."/>
            <person name="Land M.L."/>
            <person name="Lovley D.R."/>
        </authorList>
    </citation>
    <scope>NUCLEOTIDE SEQUENCE [LARGE SCALE GENOMIC DNA]</scope>
    <source>
        <strain evidence="2">ATCC 53774 / DSM 7210 / GS-15</strain>
    </source>
</reference>
<evidence type="ECO:0000313" key="1">
    <source>
        <dbReference type="EMBL" id="ABB31368.1"/>
    </source>
</evidence>
<reference evidence="1 2" key="1">
    <citation type="submission" date="2005-10" db="EMBL/GenBank/DDBJ databases">
        <title>Complete sequence of Geobacter metallireducens GS-15.</title>
        <authorList>
            <consortium name="US DOE Joint Genome Institute"/>
            <person name="Copeland A."/>
            <person name="Lucas S."/>
            <person name="Lapidus A."/>
            <person name="Barry K."/>
            <person name="Detter J.C."/>
            <person name="Glavina T."/>
            <person name="Hammon N."/>
            <person name="Israni S."/>
            <person name="Pitluck S."/>
            <person name="Di Bartolo G."/>
            <person name="Chain P."/>
            <person name="Schmutz J."/>
            <person name="Larimer F."/>
            <person name="Land M."/>
            <person name="Kyrpides N."/>
            <person name="Ivanova N."/>
            <person name="Richardson P."/>
        </authorList>
    </citation>
    <scope>NUCLEOTIDE SEQUENCE [LARGE SCALE GENOMIC DNA]</scope>
    <source>
        <strain evidence="2">ATCC 53774 / DSM 7210 / GS-15</strain>
    </source>
</reference>
<accession>Q39WK6</accession>
<proteinExistence type="predicted"/>
<dbReference type="STRING" id="269799.Gmet_1130"/>
<dbReference type="HOGENOM" id="CLU_076891_1_0_7"/>
<gene>
    <name evidence="1" type="ordered locus">Gmet_1130</name>
</gene>
<sequence length="268" mass="28645">MRLPGGILHDGARLRDFAFRPLTGVVELALAEAAGTGASLPAKVTAALAATLEHVGGESPLPATVAELSVADRQVLMGQLAMGLGLGESWLSADCARCGERFDFSVHHSDLPVKEAGEGYPFAEVETSLGPCRFRVPTGADQQAIAEMDDGEAVRLLVGRCLMARPGECGAGGDFTPADLARIEAALETVAPEVAVSVQAACPACGATHVIEVDPYRALFRYSGWELLQEIHILAATYHWSEEEILALPQERRRRYLELIDRARGMAR</sequence>
<evidence type="ECO:0000313" key="2">
    <source>
        <dbReference type="Proteomes" id="UP000007073"/>
    </source>
</evidence>